<evidence type="ECO:0000313" key="1">
    <source>
        <dbReference type="EMBL" id="KIM70651.1"/>
    </source>
</evidence>
<gene>
    <name evidence="1" type="ORF">SCLCIDRAFT_1206786</name>
</gene>
<dbReference type="InParanoid" id="A0A0C3ES88"/>
<dbReference type="STRING" id="1036808.A0A0C3ES88"/>
<accession>A0A0C3ES88</accession>
<dbReference type="HOGENOM" id="CLU_023752_2_0_1"/>
<dbReference type="OrthoDB" id="3365698at2759"/>
<reference evidence="2" key="2">
    <citation type="submission" date="2015-01" db="EMBL/GenBank/DDBJ databases">
        <title>Evolutionary Origins and Diversification of the Mycorrhizal Mutualists.</title>
        <authorList>
            <consortium name="DOE Joint Genome Institute"/>
            <consortium name="Mycorrhizal Genomics Consortium"/>
            <person name="Kohler A."/>
            <person name="Kuo A."/>
            <person name="Nagy L.G."/>
            <person name="Floudas D."/>
            <person name="Copeland A."/>
            <person name="Barry K.W."/>
            <person name="Cichocki N."/>
            <person name="Veneault-Fourrey C."/>
            <person name="LaButti K."/>
            <person name="Lindquist E.A."/>
            <person name="Lipzen A."/>
            <person name="Lundell T."/>
            <person name="Morin E."/>
            <person name="Murat C."/>
            <person name="Riley R."/>
            <person name="Ohm R."/>
            <person name="Sun H."/>
            <person name="Tunlid A."/>
            <person name="Henrissat B."/>
            <person name="Grigoriev I.V."/>
            <person name="Hibbett D.S."/>
            <person name="Martin F."/>
        </authorList>
    </citation>
    <scope>NUCLEOTIDE SEQUENCE [LARGE SCALE GENOMIC DNA]</scope>
    <source>
        <strain evidence="2">Foug A</strain>
    </source>
</reference>
<reference evidence="1 2" key="1">
    <citation type="submission" date="2014-04" db="EMBL/GenBank/DDBJ databases">
        <authorList>
            <consortium name="DOE Joint Genome Institute"/>
            <person name="Kuo A."/>
            <person name="Kohler A."/>
            <person name="Nagy L.G."/>
            <person name="Floudas D."/>
            <person name="Copeland A."/>
            <person name="Barry K.W."/>
            <person name="Cichocki N."/>
            <person name="Veneault-Fourrey C."/>
            <person name="LaButti K."/>
            <person name="Lindquist E.A."/>
            <person name="Lipzen A."/>
            <person name="Lundell T."/>
            <person name="Morin E."/>
            <person name="Murat C."/>
            <person name="Sun H."/>
            <person name="Tunlid A."/>
            <person name="Henrissat B."/>
            <person name="Grigoriev I.V."/>
            <person name="Hibbett D.S."/>
            <person name="Martin F."/>
            <person name="Nordberg H.P."/>
            <person name="Cantor M.N."/>
            <person name="Hua S.X."/>
        </authorList>
    </citation>
    <scope>NUCLEOTIDE SEQUENCE [LARGE SCALE GENOMIC DNA]</scope>
    <source>
        <strain evidence="1 2">Foug A</strain>
    </source>
</reference>
<dbReference type="Proteomes" id="UP000053989">
    <property type="component" value="Unassembled WGS sequence"/>
</dbReference>
<organism evidence="1 2">
    <name type="scientific">Scleroderma citrinum Foug A</name>
    <dbReference type="NCBI Taxonomy" id="1036808"/>
    <lineage>
        <taxon>Eukaryota</taxon>
        <taxon>Fungi</taxon>
        <taxon>Dikarya</taxon>
        <taxon>Basidiomycota</taxon>
        <taxon>Agaricomycotina</taxon>
        <taxon>Agaricomycetes</taxon>
        <taxon>Agaricomycetidae</taxon>
        <taxon>Boletales</taxon>
        <taxon>Sclerodermatineae</taxon>
        <taxon>Sclerodermataceae</taxon>
        <taxon>Scleroderma</taxon>
    </lineage>
</organism>
<keyword evidence="2" id="KW-1185">Reference proteome</keyword>
<proteinExistence type="predicted"/>
<name>A0A0C3ES88_9AGAM</name>
<protein>
    <submittedName>
        <fullName evidence="1">Uncharacterized protein</fullName>
    </submittedName>
</protein>
<sequence length="430" mass="49110">MERELLAQGSLDLLQTHPLNITDRLPPEVLSHIFQLVVVGSSGIWRQEWVGLLVSVSRRWRDIIYNCASFWTTVVVHGSRSLPSVNAHLTRSRNCLLDIEIRSFRENELPRLRHCLTLMIVHVRRWRSLELCAEGKAMQLSLDVLSTMTFPSLIRASIQSRRRQHRTPSLCFLNPEQSPLLGHLEIEGFVWDDVPLLPTLATLKSKDMRCFSSSIPPFLSQLSSMKITVLSIGETLSTCRLLSDSLHLPLLERLTLDRTWKPKEILEAIVAPKLEYFEYSARMHDLVSVIFGSLGSKYSNVRQLTFHLDHRVVPHLDHVDAEAVCLAFSGIRHATIWPAELECFFLFIDDSCPADHWTSLEHLTINTGDIGAESSAVLNAFVHWINRRVGERHRLHVKFMGTFADQSLFHLLDGIQRERCTLEMGSLNFG</sequence>
<dbReference type="AlphaFoldDB" id="A0A0C3ES88"/>
<dbReference type="EMBL" id="KN822004">
    <property type="protein sequence ID" value="KIM70651.1"/>
    <property type="molecule type" value="Genomic_DNA"/>
</dbReference>
<evidence type="ECO:0000313" key="2">
    <source>
        <dbReference type="Proteomes" id="UP000053989"/>
    </source>
</evidence>